<dbReference type="SUPFAM" id="SSF161111">
    <property type="entry name" value="Cation efflux protein transmembrane domain-like"/>
    <property type="match status" value="1"/>
</dbReference>
<evidence type="ECO:0000256" key="3">
    <source>
        <dbReference type="ARBA" id="ARBA00008731"/>
    </source>
</evidence>
<dbReference type="InterPro" id="IPR026765">
    <property type="entry name" value="Tmem163"/>
</dbReference>
<feature type="transmembrane region" description="Helical" evidence="11">
    <location>
        <begin position="28"/>
        <end position="49"/>
    </location>
</feature>
<dbReference type="Proteomes" id="UP001500888">
    <property type="component" value="Unassembled WGS sequence"/>
</dbReference>
<evidence type="ECO:0000256" key="7">
    <source>
        <dbReference type="ARBA" id="ARBA00022989"/>
    </source>
</evidence>
<evidence type="ECO:0000256" key="4">
    <source>
        <dbReference type="ARBA" id="ARBA00022692"/>
    </source>
</evidence>
<dbReference type="EMBL" id="BAAAZR010000020">
    <property type="protein sequence ID" value="GAA3827077.1"/>
    <property type="molecule type" value="Genomic_DNA"/>
</dbReference>
<feature type="transmembrane region" description="Helical" evidence="11">
    <location>
        <begin position="94"/>
        <end position="111"/>
    </location>
</feature>
<feature type="transmembrane region" description="Helical" evidence="11">
    <location>
        <begin position="55"/>
        <end position="74"/>
    </location>
</feature>
<evidence type="ECO:0000313" key="13">
    <source>
        <dbReference type="Proteomes" id="UP001500888"/>
    </source>
</evidence>
<keyword evidence="9 11" id="KW-0472">Membrane</keyword>
<comment type="caution">
    <text evidence="12">The sequence shown here is derived from an EMBL/GenBank/DDBJ whole genome shotgun (WGS) entry which is preliminary data.</text>
</comment>
<gene>
    <name evidence="12" type="ORF">GCM10022226_54960</name>
</gene>
<keyword evidence="6" id="KW-0862">Zinc</keyword>
<evidence type="ECO:0000256" key="9">
    <source>
        <dbReference type="ARBA" id="ARBA00023136"/>
    </source>
</evidence>
<dbReference type="InterPro" id="IPR027469">
    <property type="entry name" value="Cation_efflux_TMD_sf"/>
</dbReference>
<protein>
    <submittedName>
        <fullName evidence="12">Cation transporter</fullName>
    </submittedName>
</protein>
<keyword evidence="10" id="KW-0968">Cytoplasmic vesicle</keyword>
<evidence type="ECO:0000256" key="2">
    <source>
        <dbReference type="ARBA" id="ARBA00004644"/>
    </source>
</evidence>
<keyword evidence="5" id="KW-0967">Endosome</keyword>
<evidence type="ECO:0000256" key="10">
    <source>
        <dbReference type="ARBA" id="ARBA00023329"/>
    </source>
</evidence>
<keyword evidence="7 11" id="KW-1133">Transmembrane helix</keyword>
<evidence type="ECO:0000256" key="8">
    <source>
        <dbReference type="ARBA" id="ARBA00023018"/>
    </source>
</evidence>
<feature type="transmembrane region" description="Helical" evidence="11">
    <location>
        <begin position="123"/>
        <end position="142"/>
    </location>
</feature>
<name>A0ABP7IUP4_9ACTN</name>
<dbReference type="Gene3D" id="1.20.1510.10">
    <property type="entry name" value="Cation efflux protein transmembrane domain"/>
    <property type="match status" value="1"/>
</dbReference>
<dbReference type="PANTHER" id="PTHR31937:SF2">
    <property type="entry name" value="TRANSMEMBRANE PROTEIN 163"/>
    <property type="match status" value="1"/>
</dbReference>
<evidence type="ECO:0000313" key="12">
    <source>
        <dbReference type="EMBL" id="GAA3827077.1"/>
    </source>
</evidence>
<evidence type="ECO:0000256" key="11">
    <source>
        <dbReference type="SAM" id="Phobius"/>
    </source>
</evidence>
<comment type="subcellular location">
    <subcellularLocation>
        <location evidence="2">Cytoplasmic vesicle</location>
        <location evidence="2">Secretory vesicle</location>
        <location evidence="2">Synaptic vesicle membrane</location>
        <topology evidence="2">Multi-pass membrane protein</topology>
    </subcellularLocation>
    <subcellularLocation>
        <location evidence="1">Early endosome membrane</location>
    </subcellularLocation>
</comment>
<evidence type="ECO:0000256" key="5">
    <source>
        <dbReference type="ARBA" id="ARBA00022753"/>
    </source>
</evidence>
<evidence type="ECO:0000256" key="6">
    <source>
        <dbReference type="ARBA" id="ARBA00022833"/>
    </source>
</evidence>
<organism evidence="12 13">
    <name type="scientific">Sphaerisporangium flaviroseum</name>
    <dbReference type="NCBI Taxonomy" id="509199"/>
    <lineage>
        <taxon>Bacteria</taxon>
        <taxon>Bacillati</taxon>
        <taxon>Actinomycetota</taxon>
        <taxon>Actinomycetes</taxon>
        <taxon>Streptosporangiales</taxon>
        <taxon>Streptosporangiaceae</taxon>
        <taxon>Sphaerisporangium</taxon>
    </lineage>
</organism>
<keyword evidence="4 11" id="KW-0812">Transmembrane</keyword>
<accession>A0ABP7IUP4</accession>
<keyword evidence="8" id="KW-0770">Synapse</keyword>
<dbReference type="PANTHER" id="PTHR31937">
    <property type="entry name" value="TRANSMEMBRANE PROTEIN 163"/>
    <property type="match status" value="1"/>
</dbReference>
<feature type="transmembrane region" description="Helical" evidence="11">
    <location>
        <begin position="163"/>
        <end position="186"/>
    </location>
</feature>
<evidence type="ECO:0000256" key="1">
    <source>
        <dbReference type="ARBA" id="ARBA00004146"/>
    </source>
</evidence>
<reference evidence="13" key="1">
    <citation type="journal article" date="2019" name="Int. J. Syst. Evol. Microbiol.">
        <title>The Global Catalogue of Microorganisms (GCM) 10K type strain sequencing project: providing services to taxonomists for standard genome sequencing and annotation.</title>
        <authorList>
            <consortium name="The Broad Institute Genomics Platform"/>
            <consortium name="The Broad Institute Genome Sequencing Center for Infectious Disease"/>
            <person name="Wu L."/>
            <person name="Ma J."/>
        </authorList>
    </citation>
    <scope>NUCLEOTIDE SEQUENCE [LARGE SCALE GENOMIC DNA]</scope>
    <source>
        <strain evidence="13">JCM 16908</strain>
    </source>
</reference>
<keyword evidence="13" id="KW-1185">Reference proteome</keyword>
<proteinExistence type="inferred from homology"/>
<sequence>MVPDQATQVRPPAPPASWMRDARLARRLSLATLVWLGAESFLGLAAGFAAHSVALIGWGWASLVEALASVIVIWRFTGGRLHSPTAEHRARKAVAISFWVLAPYLVLHVAYDLQAGQRSAPTVLGIVVTTISLVSMPLLGLAKRRLGARLGSVATTGEGTQNLLCALVAGGVLAGLTATSLGWWWLDPAVALVLAAVAVREGRNAWRGHSCRH</sequence>
<comment type="similarity">
    <text evidence="3">Belongs to the TMEM163 family.</text>
</comment>